<dbReference type="SMART" id="SM00248">
    <property type="entry name" value="ANK"/>
    <property type="match status" value="4"/>
</dbReference>
<name>A0A6N1NXD5_9VIRU</name>
<dbReference type="InterPro" id="IPR036770">
    <property type="entry name" value="Ankyrin_rpt-contain_sf"/>
</dbReference>
<dbReference type="RefSeq" id="YP_010780727.1">
    <property type="nucleotide sequence ID" value="NC_075038.1"/>
</dbReference>
<evidence type="ECO:0000256" key="1">
    <source>
        <dbReference type="ARBA" id="ARBA00022737"/>
    </source>
</evidence>
<dbReference type="SUPFAM" id="SSF48403">
    <property type="entry name" value="Ankyrin repeat"/>
    <property type="match status" value="1"/>
</dbReference>
<accession>A0A6N1NXD5</accession>
<reference evidence="3" key="1">
    <citation type="submission" date="2017-06" db="EMBL/GenBank/DDBJ databases">
        <authorList>
            <person name="Assis F.L."/>
            <person name="Abrahao J.S."/>
            <person name="Silva L."/>
            <person name="Khalil J.B."/>
            <person name="Rodrigues R."/>
            <person name="Silva L.S."/>
            <person name="Boratto P."/>
            <person name="Andrade M."/>
            <person name="Kroon E.G."/>
            <person name="Ribeiro B."/>
            <person name="Bergier I."/>
            <person name="Seligmann H."/>
            <person name="Ghigo E."/>
            <person name="Colson P."/>
            <person name="Levasseur A."/>
            <person name="Raoult D."/>
            <person name="Scola B.L."/>
        </authorList>
    </citation>
    <scope>NUCLEOTIDE SEQUENCE</scope>
    <source>
        <strain evidence="3">Deep ocean</strain>
    </source>
</reference>
<dbReference type="InterPro" id="IPR002110">
    <property type="entry name" value="Ankyrin_rpt"/>
</dbReference>
<proteinExistence type="predicted"/>
<keyword evidence="1" id="KW-0677">Repeat</keyword>
<evidence type="ECO:0000256" key="2">
    <source>
        <dbReference type="ARBA" id="ARBA00023043"/>
    </source>
</evidence>
<evidence type="ECO:0000313" key="3">
    <source>
        <dbReference type="EMBL" id="QKU34111.1"/>
    </source>
</evidence>
<dbReference type="InterPro" id="IPR051631">
    <property type="entry name" value="Ankyrin-KH/SAM_domain"/>
</dbReference>
<dbReference type="PANTHER" id="PTHR23206">
    <property type="entry name" value="MASK PROTEIN"/>
    <property type="match status" value="1"/>
</dbReference>
<dbReference type="PANTHER" id="PTHR23206:SF7">
    <property type="entry name" value="PROTEIN KINASE DOMAIN-CONTAINING PROTEIN"/>
    <property type="match status" value="1"/>
</dbReference>
<sequence>MITQEYLSECVEKVKITSDEKDKENKLPLPFVSLLSENDKQIYKHTKNAIIDGDYSQASLLLNILLLPDIKPIVLNKLLIEFCEIGDLNAFNFIIDQGADIYYSNNMPFVTACRNGNLNLVLAFIEIGIKPNSIPQALVNAASGQQKEIIMELIKVELDINLNNSEALRICADQGLSDMVDFLIQQGADVHALNDRALILATSKGHTDTVRVLLHHGSNPNVWDGKCFKIAKEKNYHEILELLTNRKKELDKEDNITNTSDNDTD</sequence>
<reference evidence="3" key="2">
    <citation type="journal article" date="2018" name="Nat. Commun.">
        <title>Tailed giant Tupanvirus possesses the most complete translational apparatus of the known virosphere.</title>
        <authorList>
            <person name="Abrahao J."/>
            <person name="Silva L."/>
            <person name="Silva L.S."/>
            <person name="Khalil J.Y.B."/>
            <person name="Rodrigues R."/>
            <person name="Arantes T."/>
            <person name="Assis F."/>
            <person name="Boratto P."/>
            <person name="Andrade M."/>
            <person name="Kroon E.G."/>
            <person name="Ribeiro B."/>
            <person name="Bergier I."/>
            <person name="Seligmann H."/>
            <person name="Ghigo E."/>
            <person name="Colson P."/>
            <person name="Levasseur A."/>
            <person name="Kroemer G."/>
            <person name="Raoult D."/>
            <person name="La Scola B."/>
        </authorList>
    </citation>
    <scope>NUCLEOTIDE SEQUENCE [LARGE SCALE GENOMIC DNA]</scope>
    <source>
        <strain evidence="3">Deep ocean</strain>
    </source>
</reference>
<dbReference type="GeneID" id="80517418"/>
<organism evidence="3">
    <name type="scientific">Tupanvirus deep ocean</name>
    <dbReference type="NCBI Taxonomy" id="2126984"/>
    <lineage>
        <taxon>Viruses</taxon>
        <taxon>Varidnaviria</taxon>
        <taxon>Bamfordvirae</taxon>
        <taxon>Nucleocytoviricota</taxon>
        <taxon>Megaviricetes</taxon>
        <taxon>Imitervirales</taxon>
        <taxon>Mimiviridae</taxon>
        <taxon>Megamimivirinae</taxon>
        <taxon>Tupanvirus</taxon>
        <taxon>Tupanvirus altamarinense</taxon>
    </lineage>
</organism>
<dbReference type="Gene3D" id="1.25.40.20">
    <property type="entry name" value="Ankyrin repeat-containing domain"/>
    <property type="match status" value="1"/>
</dbReference>
<dbReference type="Pfam" id="PF12796">
    <property type="entry name" value="Ank_2"/>
    <property type="match status" value="1"/>
</dbReference>
<dbReference type="KEGG" id="vg:80517418"/>
<dbReference type="PROSITE" id="PS50088">
    <property type="entry name" value="ANK_REPEAT"/>
    <property type="match status" value="2"/>
</dbReference>
<protein>
    <submittedName>
        <fullName evidence="3">Repeat protein</fullName>
    </submittedName>
</protein>
<dbReference type="GO" id="GO:0045087">
    <property type="term" value="P:innate immune response"/>
    <property type="evidence" value="ECO:0007669"/>
    <property type="project" value="TreeGrafter"/>
</dbReference>
<dbReference type="EMBL" id="MF405918">
    <property type="protein sequence ID" value="QKU34111.1"/>
    <property type="molecule type" value="Genomic_DNA"/>
</dbReference>
<keyword evidence="2" id="KW-0040">ANK repeat</keyword>